<dbReference type="Pfam" id="PF14808">
    <property type="entry name" value="TMEM164"/>
    <property type="match status" value="1"/>
</dbReference>
<evidence type="ECO:0000313" key="3">
    <source>
        <dbReference type="Proteomes" id="UP001500221"/>
    </source>
</evidence>
<evidence type="ECO:0000313" key="2">
    <source>
        <dbReference type="EMBL" id="GAA5149328.1"/>
    </source>
</evidence>
<comment type="caution">
    <text evidence="2">The sequence shown here is derived from an EMBL/GenBank/DDBJ whole genome shotgun (WGS) entry which is preliminary data.</text>
</comment>
<dbReference type="NCBIfam" id="TIGR02206">
    <property type="entry name" value="intg_mem_TP0381"/>
    <property type="match status" value="1"/>
</dbReference>
<dbReference type="EMBL" id="BAABKG010000003">
    <property type="protein sequence ID" value="GAA5149328.1"/>
    <property type="molecule type" value="Genomic_DNA"/>
</dbReference>
<accession>A0ABP9PUL3</accession>
<sequence length="234" mass="25828">MEAYSTPHLVALLVFVAGIPVAAWLGARERRTGVPVASRTMAVLIPLVHVPTQLVDVVTSFELGVSLPLHLCDLAWIAATVALWTQNRYAVALTYFWSLLTLQGIVTPSLGEDFPELRFFAYWALHLLIMWAAVLLVWGLRRTPTWRDYAFTVGATLLWAVGTYCFNAAAGTNYGYLQEKPSSGSILDLLGPWPVYVVAEIVIVAAVWALMTWPWVRAAEREPAPSATRSDQTA</sequence>
<dbReference type="Proteomes" id="UP001500221">
    <property type="component" value="Unassembled WGS sequence"/>
</dbReference>
<keyword evidence="1" id="KW-0472">Membrane</keyword>
<gene>
    <name evidence="2" type="ORF">GCM10023340_24470</name>
</gene>
<proteinExistence type="predicted"/>
<feature type="transmembrane region" description="Helical" evidence="1">
    <location>
        <begin position="6"/>
        <end position="25"/>
    </location>
</feature>
<feature type="transmembrane region" description="Helical" evidence="1">
    <location>
        <begin position="119"/>
        <end position="138"/>
    </location>
</feature>
<name>A0ABP9PUL3_9ACTN</name>
<keyword evidence="1" id="KW-0812">Transmembrane</keyword>
<reference evidence="3" key="1">
    <citation type="journal article" date="2019" name="Int. J. Syst. Evol. Microbiol.">
        <title>The Global Catalogue of Microorganisms (GCM) 10K type strain sequencing project: providing services to taxonomists for standard genome sequencing and annotation.</title>
        <authorList>
            <consortium name="The Broad Institute Genomics Platform"/>
            <consortium name="The Broad Institute Genome Sequencing Center for Infectious Disease"/>
            <person name="Wu L."/>
            <person name="Ma J."/>
        </authorList>
    </citation>
    <scope>NUCLEOTIDE SEQUENCE [LARGE SCALE GENOMIC DNA]</scope>
    <source>
        <strain evidence="3">JCM 18459</strain>
    </source>
</reference>
<organism evidence="2 3">
    <name type="scientific">Nocardioides marinquilinus</name>
    <dbReference type="NCBI Taxonomy" id="1210400"/>
    <lineage>
        <taxon>Bacteria</taxon>
        <taxon>Bacillati</taxon>
        <taxon>Actinomycetota</taxon>
        <taxon>Actinomycetes</taxon>
        <taxon>Propionibacteriales</taxon>
        <taxon>Nocardioidaceae</taxon>
        <taxon>Nocardioides</taxon>
    </lineage>
</organism>
<dbReference type="InterPro" id="IPR011737">
    <property type="entry name" value="CHP02206_TP0381"/>
</dbReference>
<feature type="transmembrane region" description="Helical" evidence="1">
    <location>
        <begin position="190"/>
        <end position="211"/>
    </location>
</feature>
<keyword evidence="3" id="KW-1185">Reference proteome</keyword>
<evidence type="ECO:0000256" key="1">
    <source>
        <dbReference type="SAM" id="Phobius"/>
    </source>
</evidence>
<dbReference type="RefSeq" id="WP_345458718.1">
    <property type="nucleotide sequence ID" value="NZ_BAABKG010000003.1"/>
</dbReference>
<feature type="transmembrane region" description="Helical" evidence="1">
    <location>
        <begin position="150"/>
        <end position="170"/>
    </location>
</feature>
<protein>
    <submittedName>
        <fullName evidence="2">TIGR02206 family membrane protein</fullName>
    </submittedName>
</protein>
<feature type="transmembrane region" description="Helical" evidence="1">
    <location>
        <begin position="89"/>
        <end position="107"/>
    </location>
</feature>
<keyword evidence="1" id="KW-1133">Transmembrane helix</keyword>